<accession>A0A330LAH3</accession>
<dbReference type="OrthoDB" id="9764961at2"/>
<organism evidence="2 3">
    <name type="scientific">Nitrospira lenta</name>
    <dbReference type="NCBI Taxonomy" id="1436998"/>
    <lineage>
        <taxon>Bacteria</taxon>
        <taxon>Pseudomonadati</taxon>
        <taxon>Nitrospirota</taxon>
        <taxon>Nitrospiria</taxon>
        <taxon>Nitrospirales</taxon>
        <taxon>Nitrospiraceae</taxon>
        <taxon>Nitrospira</taxon>
    </lineage>
</organism>
<dbReference type="Pfam" id="PF13847">
    <property type="entry name" value="Methyltransf_31"/>
    <property type="match status" value="1"/>
</dbReference>
<dbReference type="PANTHER" id="PTHR43464:SF92">
    <property type="entry name" value="SLR1071 PROTEIN"/>
    <property type="match status" value="1"/>
</dbReference>
<dbReference type="PANTHER" id="PTHR43464">
    <property type="entry name" value="METHYLTRANSFERASE"/>
    <property type="match status" value="1"/>
</dbReference>
<dbReference type="RefSeq" id="WP_121990954.1">
    <property type="nucleotide sequence ID" value="NZ_OUNR01000022.1"/>
</dbReference>
<evidence type="ECO:0000313" key="2">
    <source>
        <dbReference type="EMBL" id="SPP66845.1"/>
    </source>
</evidence>
<dbReference type="Gene3D" id="3.40.50.150">
    <property type="entry name" value="Vaccinia Virus protein VP39"/>
    <property type="match status" value="1"/>
</dbReference>
<dbReference type="SUPFAM" id="SSF53335">
    <property type="entry name" value="S-adenosyl-L-methionine-dependent methyltransferases"/>
    <property type="match status" value="1"/>
</dbReference>
<proteinExistence type="predicted"/>
<dbReference type="InParanoid" id="A0A330LAH3"/>
<gene>
    <name evidence="2" type="ORF">NITLEN_90100</name>
</gene>
<protein>
    <recommendedName>
        <fullName evidence="1">Methyltransferase domain-containing protein</fullName>
    </recommendedName>
</protein>
<keyword evidence="3" id="KW-1185">Reference proteome</keyword>
<dbReference type="GO" id="GO:0008168">
    <property type="term" value="F:methyltransferase activity"/>
    <property type="evidence" value="ECO:0007669"/>
    <property type="project" value="TreeGrafter"/>
</dbReference>
<feature type="domain" description="Methyltransferase" evidence="1">
    <location>
        <begin position="97"/>
        <end position="179"/>
    </location>
</feature>
<evidence type="ECO:0000259" key="1">
    <source>
        <dbReference type="Pfam" id="PF13847"/>
    </source>
</evidence>
<dbReference type="InterPro" id="IPR029063">
    <property type="entry name" value="SAM-dependent_MTases_sf"/>
</dbReference>
<dbReference type="InterPro" id="IPR025714">
    <property type="entry name" value="Methyltranfer_dom"/>
</dbReference>
<dbReference type="EMBL" id="OUNR01000022">
    <property type="protein sequence ID" value="SPP66845.1"/>
    <property type="molecule type" value="Genomic_DNA"/>
</dbReference>
<evidence type="ECO:0000313" key="3">
    <source>
        <dbReference type="Proteomes" id="UP000248168"/>
    </source>
</evidence>
<dbReference type="CDD" id="cd02440">
    <property type="entry name" value="AdoMet_MTases"/>
    <property type="match status" value="1"/>
</dbReference>
<sequence>MNSSVSLDQLHAHLAQWGLRSFSSDADYFAWQRATLSAEDLNRLTAQVERKRSGARQDEMAFYDLTAEPHILPVLYSQRYEYFMEIGSRVLSRIAPAGTVLDFGCGVGILTTFYARHSPETQFVGIDRSPRSIAVAQSKATELGLTNVRFECLDVDVEVLRGSYDRIIATHALVQAEQDPGIPSRDWTTFERARDESQQAAFEQRIGIDVRLDQLSEMLSPGGWMVIFEKTRQLARRVPFQRALARRGLQVIELPELIRYRLVEEVSDDGPFYVMQQGSAGPLAWDEEPEPDAGVPFNRTMLRSVPHDPQDPDIPLYENHWPSAQRVWESLADRLVQQEETRRESDGRQLHVELGSAEGLVYLYCANTFDQRQLIVVEPNRRAELASYYGEILSS</sequence>
<reference evidence="3" key="1">
    <citation type="submission" date="2018-04" db="EMBL/GenBank/DDBJ databases">
        <authorList>
            <person name="Lucker S."/>
            <person name="Sakoula D."/>
        </authorList>
    </citation>
    <scope>NUCLEOTIDE SEQUENCE [LARGE SCALE GENOMIC DNA]</scope>
</reference>
<dbReference type="Proteomes" id="UP000248168">
    <property type="component" value="Unassembled WGS sequence"/>
</dbReference>
<dbReference type="AlphaFoldDB" id="A0A330LAH3"/>
<name>A0A330LAH3_9BACT</name>